<dbReference type="PANTHER" id="PTHR14614">
    <property type="entry name" value="HEPATOCELLULAR CARCINOMA-ASSOCIATED ANTIGEN"/>
    <property type="match status" value="1"/>
</dbReference>
<evidence type="ECO:0000313" key="2">
    <source>
        <dbReference type="Proteomes" id="UP000799750"/>
    </source>
</evidence>
<dbReference type="InterPro" id="IPR019410">
    <property type="entry name" value="Methyltransf_16"/>
</dbReference>
<dbReference type="PANTHER" id="PTHR14614:SF104">
    <property type="entry name" value="N-METHYLTRANSFERASE, PUTATIVE (AFU_ORTHOLOGUE AFUA_1G17750)-RELATED"/>
    <property type="match status" value="1"/>
</dbReference>
<dbReference type="GO" id="GO:0005737">
    <property type="term" value="C:cytoplasm"/>
    <property type="evidence" value="ECO:0007669"/>
    <property type="project" value="TreeGrafter"/>
</dbReference>
<accession>A0A6A6RD32</accession>
<sequence>MLPSLIRLRPPPTAVPGPEDFLSSALGTLFPDDCQNMHGDDPDTVILYKNKRFGELELTVAEPSGEEERRKFAHYLWNAGVLMGELVAGRKGENEGDGRGIGRWWVSNEEERLWGVKGETVLELGAGVGLGGIISALAGAEEVVVSDYPAPELLANITKNVESNVPCNLRSHLSVRGHEWGDLDSPFSTEKAGCFTRILAADCLWMPWEHQSLARSMLHFLSPSPDARVFVIAGFHTGRAKLAPFFEEVVGEEGLEIEEIYEMDANGVRREWRPERDGGLENMGERKKWLVVCRLRRRQQ</sequence>
<name>A0A6A6RD32_9PEZI</name>
<dbReference type="InterPro" id="IPR029063">
    <property type="entry name" value="SAM-dependent_MTases_sf"/>
</dbReference>
<keyword evidence="2" id="KW-1185">Reference proteome</keyword>
<evidence type="ECO:0008006" key="3">
    <source>
        <dbReference type="Google" id="ProtNLM"/>
    </source>
</evidence>
<dbReference type="Pfam" id="PF10294">
    <property type="entry name" value="Methyltransf_16"/>
    <property type="match status" value="1"/>
</dbReference>
<proteinExistence type="predicted"/>
<reference evidence="1" key="1">
    <citation type="journal article" date="2020" name="Stud. Mycol.">
        <title>101 Dothideomycetes genomes: a test case for predicting lifestyles and emergence of pathogens.</title>
        <authorList>
            <person name="Haridas S."/>
            <person name="Albert R."/>
            <person name="Binder M."/>
            <person name="Bloem J."/>
            <person name="Labutti K."/>
            <person name="Salamov A."/>
            <person name="Andreopoulos B."/>
            <person name="Baker S."/>
            <person name="Barry K."/>
            <person name="Bills G."/>
            <person name="Bluhm B."/>
            <person name="Cannon C."/>
            <person name="Castanera R."/>
            <person name="Culley D."/>
            <person name="Daum C."/>
            <person name="Ezra D."/>
            <person name="Gonzalez J."/>
            <person name="Henrissat B."/>
            <person name="Kuo A."/>
            <person name="Liang C."/>
            <person name="Lipzen A."/>
            <person name="Lutzoni F."/>
            <person name="Magnuson J."/>
            <person name="Mondo S."/>
            <person name="Nolan M."/>
            <person name="Ohm R."/>
            <person name="Pangilinan J."/>
            <person name="Park H.-J."/>
            <person name="Ramirez L."/>
            <person name="Alfaro M."/>
            <person name="Sun H."/>
            <person name="Tritt A."/>
            <person name="Yoshinaga Y."/>
            <person name="Zwiers L.-H."/>
            <person name="Turgeon B."/>
            <person name="Goodwin S."/>
            <person name="Spatafora J."/>
            <person name="Crous P."/>
            <person name="Grigoriev I."/>
        </authorList>
    </citation>
    <scope>NUCLEOTIDE SEQUENCE</scope>
    <source>
        <strain evidence="1">CBS 269.34</strain>
    </source>
</reference>
<dbReference type="Gene3D" id="3.40.50.150">
    <property type="entry name" value="Vaccinia Virus protein VP39"/>
    <property type="match status" value="1"/>
</dbReference>
<organism evidence="1 2">
    <name type="scientific">Lophium mytilinum</name>
    <dbReference type="NCBI Taxonomy" id="390894"/>
    <lineage>
        <taxon>Eukaryota</taxon>
        <taxon>Fungi</taxon>
        <taxon>Dikarya</taxon>
        <taxon>Ascomycota</taxon>
        <taxon>Pezizomycotina</taxon>
        <taxon>Dothideomycetes</taxon>
        <taxon>Pleosporomycetidae</taxon>
        <taxon>Mytilinidiales</taxon>
        <taxon>Mytilinidiaceae</taxon>
        <taxon>Lophium</taxon>
    </lineage>
</organism>
<dbReference type="AlphaFoldDB" id="A0A6A6RD32"/>
<dbReference type="GO" id="GO:0008757">
    <property type="term" value="F:S-adenosylmethionine-dependent methyltransferase activity"/>
    <property type="evidence" value="ECO:0007669"/>
    <property type="project" value="UniProtKB-ARBA"/>
</dbReference>
<protein>
    <recommendedName>
        <fullName evidence="3">Nicotinamide N-methyltransferase</fullName>
    </recommendedName>
</protein>
<evidence type="ECO:0000313" key="1">
    <source>
        <dbReference type="EMBL" id="KAF2502589.1"/>
    </source>
</evidence>
<dbReference type="OrthoDB" id="407325at2759"/>
<dbReference type="EMBL" id="MU004181">
    <property type="protein sequence ID" value="KAF2502589.1"/>
    <property type="molecule type" value="Genomic_DNA"/>
</dbReference>
<gene>
    <name evidence="1" type="ORF">BU16DRAFT_587888</name>
</gene>
<dbReference type="SUPFAM" id="SSF53335">
    <property type="entry name" value="S-adenosyl-L-methionine-dependent methyltransferases"/>
    <property type="match status" value="1"/>
</dbReference>
<dbReference type="Proteomes" id="UP000799750">
    <property type="component" value="Unassembled WGS sequence"/>
</dbReference>